<dbReference type="SMART" id="SM00198">
    <property type="entry name" value="SCP"/>
    <property type="match status" value="1"/>
</dbReference>
<dbReference type="InterPro" id="IPR002413">
    <property type="entry name" value="V5_allergen-like"/>
</dbReference>
<evidence type="ECO:0000259" key="2">
    <source>
        <dbReference type="SMART" id="SM00198"/>
    </source>
</evidence>
<dbReference type="SUPFAM" id="SSF55797">
    <property type="entry name" value="PR-1-like"/>
    <property type="match status" value="1"/>
</dbReference>
<sequence length="180" mass="20051">MEFLSIEFFPLLHELAGKPQKDTDGDFEKEFLDAHNTYRQKHGAPPLTMSRELSRAAQKWAEKLLAANILKHSDTDDGENLFYASSSSPKKYSGKPVDKWYNEIEKYKFSRPGFQSGTGHFTQVVWKSSKELGLGVATDGRTIIVVGQYHPAGNVTNPGYFQENVLPEGTPADPVNKGGM</sequence>
<reference evidence="3" key="3">
    <citation type="submission" date="2025-09" db="UniProtKB">
        <authorList>
            <consortium name="Ensembl"/>
        </authorList>
    </citation>
    <scope>IDENTIFICATION</scope>
</reference>
<dbReference type="AlphaFoldDB" id="A0AAY4EHI5"/>
<dbReference type="PROSITE" id="PS01009">
    <property type="entry name" value="CRISP_1"/>
    <property type="match status" value="1"/>
</dbReference>
<name>A0AAY4EHI5_9TELE</name>
<dbReference type="Proteomes" id="UP000694580">
    <property type="component" value="Chromosome 3"/>
</dbReference>
<reference evidence="3" key="2">
    <citation type="submission" date="2025-08" db="UniProtKB">
        <authorList>
            <consortium name="Ensembl"/>
        </authorList>
    </citation>
    <scope>IDENTIFICATION</scope>
</reference>
<reference evidence="3 4" key="1">
    <citation type="submission" date="2020-06" db="EMBL/GenBank/DDBJ databases">
        <authorList>
            <consortium name="Wellcome Sanger Institute Data Sharing"/>
        </authorList>
    </citation>
    <scope>NUCLEOTIDE SEQUENCE [LARGE SCALE GENOMIC DNA]</scope>
</reference>
<dbReference type="CDD" id="cd05382">
    <property type="entry name" value="CAP_GAPR1-like"/>
    <property type="match status" value="1"/>
</dbReference>
<dbReference type="PRINTS" id="PR00838">
    <property type="entry name" value="V5ALLERGEN"/>
</dbReference>
<dbReference type="InterPro" id="IPR001283">
    <property type="entry name" value="CRISP-related"/>
</dbReference>
<dbReference type="Gene3D" id="3.40.33.10">
    <property type="entry name" value="CAP"/>
    <property type="match status" value="1"/>
</dbReference>
<comment type="similarity">
    <text evidence="1">Belongs to the CRISP family.</text>
</comment>
<dbReference type="InterPro" id="IPR034113">
    <property type="entry name" value="SCP_GAPR1-like"/>
</dbReference>
<gene>
    <name evidence="3" type="primary">PGM2</name>
</gene>
<feature type="domain" description="SCP" evidence="2">
    <location>
        <begin position="26"/>
        <end position="157"/>
    </location>
</feature>
<organism evidence="3 4">
    <name type="scientific">Denticeps clupeoides</name>
    <name type="common">denticle herring</name>
    <dbReference type="NCBI Taxonomy" id="299321"/>
    <lineage>
        <taxon>Eukaryota</taxon>
        <taxon>Metazoa</taxon>
        <taxon>Chordata</taxon>
        <taxon>Craniata</taxon>
        <taxon>Vertebrata</taxon>
        <taxon>Euteleostomi</taxon>
        <taxon>Actinopterygii</taxon>
        <taxon>Neopterygii</taxon>
        <taxon>Teleostei</taxon>
        <taxon>Clupei</taxon>
        <taxon>Clupeiformes</taxon>
        <taxon>Denticipitoidei</taxon>
        <taxon>Denticipitidae</taxon>
        <taxon>Denticeps</taxon>
    </lineage>
</organism>
<evidence type="ECO:0000256" key="1">
    <source>
        <dbReference type="ARBA" id="ARBA00009923"/>
    </source>
</evidence>
<keyword evidence="4" id="KW-1185">Reference proteome</keyword>
<protein>
    <recommendedName>
        <fullName evidence="2">SCP domain-containing protein</fullName>
    </recommendedName>
</protein>
<evidence type="ECO:0000313" key="3">
    <source>
        <dbReference type="Ensembl" id="ENSDCDP00010057120.1"/>
    </source>
</evidence>
<dbReference type="Pfam" id="PF00188">
    <property type="entry name" value="CAP"/>
    <property type="match status" value="1"/>
</dbReference>
<dbReference type="GO" id="GO:0005576">
    <property type="term" value="C:extracellular region"/>
    <property type="evidence" value="ECO:0007669"/>
    <property type="project" value="InterPro"/>
</dbReference>
<dbReference type="PRINTS" id="PR00837">
    <property type="entry name" value="V5TPXLIKE"/>
</dbReference>
<accession>A0AAY4EHI5</accession>
<dbReference type="GeneTree" id="ENSGT00390000020276"/>
<dbReference type="PANTHER" id="PTHR10334">
    <property type="entry name" value="CYSTEINE-RICH SECRETORY PROTEIN-RELATED"/>
    <property type="match status" value="1"/>
</dbReference>
<dbReference type="FunFam" id="3.40.33.10:FF:000002">
    <property type="entry name" value="Golgi-associated plant pathogenesis-related protein 1"/>
    <property type="match status" value="1"/>
</dbReference>
<evidence type="ECO:0000313" key="4">
    <source>
        <dbReference type="Proteomes" id="UP000694580"/>
    </source>
</evidence>
<proteinExistence type="inferred from homology"/>
<dbReference type="Ensembl" id="ENSDCDT00010067794.1">
    <property type="protein sequence ID" value="ENSDCDP00010057120.1"/>
    <property type="gene ID" value="ENSDCDG00010032406.1"/>
</dbReference>
<dbReference type="InterPro" id="IPR014044">
    <property type="entry name" value="CAP_dom"/>
</dbReference>
<dbReference type="InterPro" id="IPR018244">
    <property type="entry name" value="Allrgn_V5/Tpx1_CS"/>
</dbReference>
<dbReference type="InterPro" id="IPR035940">
    <property type="entry name" value="CAP_sf"/>
</dbReference>